<dbReference type="PROSITE" id="PS51462">
    <property type="entry name" value="NUDIX"/>
    <property type="match status" value="1"/>
</dbReference>
<comment type="cofactor">
    <cofactor evidence="1">
        <name>Mg(2+)</name>
        <dbReference type="ChEBI" id="CHEBI:18420"/>
    </cofactor>
</comment>
<dbReference type="InterPro" id="IPR020476">
    <property type="entry name" value="Nudix_hydrolase"/>
</dbReference>
<proteinExistence type="inferred from homology"/>
<evidence type="ECO:0000256" key="3">
    <source>
        <dbReference type="ARBA" id="ARBA00022801"/>
    </source>
</evidence>
<dbReference type="InterPro" id="IPR015797">
    <property type="entry name" value="NUDIX_hydrolase-like_dom_sf"/>
</dbReference>
<dbReference type="PANTHER" id="PTHR43046">
    <property type="entry name" value="GDP-MANNOSE MANNOSYL HYDROLASE"/>
    <property type="match status" value="1"/>
</dbReference>
<dbReference type="InterPro" id="IPR000086">
    <property type="entry name" value="NUDIX_hydrolase_dom"/>
</dbReference>
<feature type="domain" description="Nudix hydrolase" evidence="5">
    <location>
        <begin position="18"/>
        <end position="149"/>
    </location>
</feature>
<dbReference type="InterPro" id="IPR020084">
    <property type="entry name" value="NUDIX_hydrolase_CS"/>
</dbReference>
<keyword evidence="3 4" id="KW-0378">Hydrolase</keyword>
<dbReference type="EMBL" id="LT607409">
    <property type="protein sequence ID" value="SCF30103.1"/>
    <property type="molecule type" value="Genomic_DNA"/>
</dbReference>
<dbReference type="PANTHER" id="PTHR43046:SF16">
    <property type="entry name" value="ADP-RIBOSE PYROPHOSPHATASE YJHB-RELATED"/>
    <property type="match status" value="1"/>
</dbReference>
<reference evidence="7" key="1">
    <citation type="submission" date="2016-06" db="EMBL/GenBank/DDBJ databases">
        <authorList>
            <person name="Varghese N."/>
            <person name="Submissions Spin"/>
        </authorList>
    </citation>
    <scope>NUCLEOTIDE SEQUENCE [LARGE SCALE GENOMIC DNA]</scope>
    <source>
        <strain evidence="7">DSM 45160</strain>
    </source>
</reference>
<dbReference type="GO" id="GO:0016787">
    <property type="term" value="F:hydrolase activity"/>
    <property type="evidence" value="ECO:0007669"/>
    <property type="project" value="UniProtKB-KW"/>
</dbReference>
<dbReference type="SUPFAM" id="SSF55811">
    <property type="entry name" value="Nudix"/>
    <property type="match status" value="1"/>
</dbReference>
<dbReference type="Pfam" id="PF00293">
    <property type="entry name" value="NUDIX"/>
    <property type="match status" value="1"/>
</dbReference>
<keyword evidence="7" id="KW-1185">Reference proteome</keyword>
<dbReference type="AlphaFoldDB" id="A0A1C4ZAQ5"/>
<dbReference type="PROSITE" id="PS00893">
    <property type="entry name" value="NUDIX_BOX"/>
    <property type="match status" value="1"/>
</dbReference>
<dbReference type="PRINTS" id="PR00502">
    <property type="entry name" value="NUDIXFAMILY"/>
</dbReference>
<dbReference type="Proteomes" id="UP000198224">
    <property type="component" value="Chromosome I"/>
</dbReference>
<evidence type="ECO:0000259" key="5">
    <source>
        <dbReference type="PROSITE" id="PS51462"/>
    </source>
</evidence>
<protein>
    <submittedName>
        <fullName evidence="6">ADP-ribose pyrophosphatase YjhB, NUDIX family</fullName>
    </submittedName>
</protein>
<evidence type="ECO:0000256" key="2">
    <source>
        <dbReference type="ARBA" id="ARBA00005582"/>
    </source>
</evidence>
<organism evidence="6 7">
    <name type="scientific">Micromonospora chokoriensis</name>
    <dbReference type="NCBI Taxonomy" id="356851"/>
    <lineage>
        <taxon>Bacteria</taxon>
        <taxon>Bacillati</taxon>
        <taxon>Actinomycetota</taxon>
        <taxon>Actinomycetes</taxon>
        <taxon>Micromonosporales</taxon>
        <taxon>Micromonosporaceae</taxon>
        <taxon>Micromonospora</taxon>
    </lineage>
</organism>
<dbReference type="RefSeq" id="WP_088991010.1">
    <property type="nucleotide sequence ID" value="NZ_LT607409.1"/>
</dbReference>
<evidence type="ECO:0000256" key="4">
    <source>
        <dbReference type="RuleBase" id="RU003476"/>
    </source>
</evidence>
<evidence type="ECO:0000313" key="6">
    <source>
        <dbReference type="EMBL" id="SCF30103.1"/>
    </source>
</evidence>
<comment type="similarity">
    <text evidence="2 4">Belongs to the Nudix hydrolase family.</text>
</comment>
<dbReference type="Gene3D" id="3.90.79.10">
    <property type="entry name" value="Nucleoside Triphosphate Pyrophosphohydrolase"/>
    <property type="match status" value="1"/>
</dbReference>
<evidence type="ECO:0000313" key="7">
    <source>
        <dbReference type="Proteomes" id="UP000198224"/>
    </source>
</evidence>
<sequence length="157" mass="17388">MTGRRDYYHDPQAPAANSLVPGAAALVTDVQGRVLLQRRTDSGNWALPGGAMDIGETLQQCAVREVKEETGLDVEITGLLGIYTDPAHVIAYADGEVRQEFTVTYLARVTDGTLTVSDESTEVRFIHPTDFDHIPIHDTVRLRLHHHAQRRDTPYLG</sequence>
<name>A0A1C4ZAQ5_9ACTN</name>
<evidence type="ECO:0000256" key="1">
    <source>
        <dbReference type="ARBA" id="ARBA00001946"/>
    </source>
</evidence>
<accession>A0A1C4ZAQ5</accession>
<gene>
    <name evidence="6" type="ORF">GA0070612_6103</name>
</gene>